<evidence type="ECO:0000313" key="2">
    <source>
        <dbReference type="EMBL" id="SCE75031.1"/>
    </source>
</evidence>
<feature type="compositionally biased region" description="Basic and acidic residues" evidence="1">
    <location>
        <begin position="196"/>
        <end position="225"/>
    </location>
</feature>
<feature type="region of interest" description="Disordered" evidence="1">
    <location>
        <begin position="1"/>
        <end position="443"/>
    </location>
</feature>
<feature type="compositionally biased region" description="Acidic residues" evidence="1">
    <location>
        <begin position="119"/>
        <end position="129"/>
    </location>
</feature>
<proteinExistence type="predicted"/>
<keyword evidence="3" id="KW-1185">Reference proteome</keyword>
<feature type="compositionally biased region" description="Pro residues" evidence="1">
    <location>
        <begin position="339"/>
        <end position="369"/>
    </location>
</feature>
<name>A0A1C4UTQ1_9ACTN</name>
<evidence type="ECO:0000313" key="3">
    <source>
        <dbReference type="Proteomes" id="UP000198797"/>
    </source>
</evidence>
<dbReference type="AlphaFoldDB" id="A0A1C4UTQ1"/>
<feature type="compositionally biased region" description="Low complexity" evidence="1">
    <location>
        <begin position="93"/>
        <end position="107"/>
    </location>
</feature>
<feature type="compositionally biased region" description="Pro residues" evidence="1">
    <location>
        <begin position="297"/>
        <end position="320"/>
    </location>
</feature>
<feature type="compositionally biased region" description="Pro residues" evidence="1">
    <location>
        <begin position="259"/>
        <end position="271"/>
    </location>
</feature>
<feature type="compositionally biased region" description="Low complexity" evidence="1">
    <location>
        <begin position="370"/>
        <end position="379"/>
    </location>
</feature>
<feature type="compositionally biased region" description="Low complexity" evidence="1">
    <location>
        <begin position="144"/>
        <end position="183"/>
    </location>
</feature>
<organism evidence="2 3">
    <name type="scientific">Micromonospora matsumotoense</name>
    <dbReference type="NCBI Taxonomy" id="121616"/>
    <lineage>
        <taxon>Bacteria</taxon>
        <taxon>Bacillati</taxon>
        <taxon>Actinomycetota</taxon>
        <taxon>Actinomycetes</taxon>
        <taxon>Micromonosporales</taxon>
        <taxon>Micromonosporaceae</taxon>
        <taxon>Micromonospora</taxon>
    </lineage>
</organism>
<reference evidence="3" key="1">
    <citation type="submission" date="2016-06" db="EMBL/GenBank/DDBJ databases">
        <authorList>
            <person name="Varghese N."/>
            <person name="Submissions Spin"/>
        </authorList>
    </citation>
    <scope>NUCLEOTIDE SEQUENCE [LARGE SCALE GENOMIC DNA]</scope>
    <source>
        <strain evidence="3">DSM 44100</strain>
    </source>
</reference>
<evidence type="ECO:0000256" key="1">
    <source>
        <dbReference type="SAM" id="MobiDB-lite"/>
    </source>
</evidence>
<accession>A0A1C4UTQ1</accession>
<sequence>MPEPQPGADRLADGGDPLPGRQQDPVVTAGSVDLPVPPPHDPVDTAAPADEPTPVTQGDLAHPAGEDSPPTPPVDATTGPERPTLAEPPTPTGPTTAPESTSPTGSSHPPEPAAPDEQTNPDEPADPDEQTSPPEPVGPDAQSRPVEAAAPARGVAPGPVTPARGVAPGPAAPARGSAAVPAGNTPPEPPTPGRPDPTRLDPHPDAPHPDAPRPDATRLEQRPDATLEEPAVPRWSGSAAVPAPPPRRRGWGESVEFSPVPPPPPPPLPPELPEHRAPVDPWAGADTGGWDLHHPELAPPPYPASPPTRPYPPVADPTPPQRAHATPPAPSTPPYQHTPTPPAPPYQQTPTPPTPPAPSTPHPHSPAPAYPSASSAGPASPSPTRPYPVAPVPAARPASPPPARPALPPPPPPAPPRPPKQRRVRPQPVAPPPNPASPPKGYVRRKRRRWPWVLLLSLACCCGCPAWFGKPVWQQYPADAALPAQVADLTLRDDSGSEVDKLKTEARKANMLAEDVYAGVYITSDGKRVAVFGDTGFRFRPESDADDAMVQLTGTYKLGTPQPVDSGVRGRYERCATGVSDGADVVVCTSVDHGSSATGVFTRLSVDDSAQLLARMRAQIVTPKQG</sequence>
<gene>
    <name evidence="2" type="ORF">GA0070216_101737</name>
</gene>
<dbReference type="OrthoDB" id="3364225at2"/>
<dbReference type="EMBL" id="FMCU01000001">
    <property type="protein sequence ID" value="SCE75031.1"/>
    <property type="molecule type" value="Genomic_DNA"/>
</dbReference>
<feature type="compositionally biased region" description="Pro residues" evidence="1">
    <location>
        <begin position="398"/>
        <end position="418"/>
    </location>
</feature>
<dbReference type="STRING" id="121616.GA0070216_101737"/>
<feature type="compositionally biased region" description="Pro residues" evidence="1">
    <location>
        <begin position="184"/>
        <end position="195"/>
    </location>
</feature>
<feature type="compositionally biased region" description="Pro residues" evidence="1">
    <location>
        <begin position="428"/>
        <end position="438"/>
    </location>
</feature>
<protein>
    <submittedName>
        <fullName evidence="2">Uncharacterized protein</fullName>
    </submittedName>
</protein>
<feature type="compositionally biased region" description="Pro residues" evidence="1">
    <location>
        <begin position="380"/>
        <end position="391"/>
    </location>
</feature>
<dbReference type="Proteomes" id="UP000198797">
    <property type="component" value="Unassembled WGS sequence"/>
</dbReference>